<dbReference type="Proteomes" id="UP000198406">
    <property type="component" value="Unassembled WGS sequence"/>
</dbReference>
<evidence type="ECO:0000313" key="1">
    <source>
        <dbReference type="EMBL" id="GAX10827.1"/>
    </source>
</evidence>
<proteinExistence type="predicted"/>
<dbReference type="AlphaFoldDB" id="A0A1Z5JA17"/>
<evidence type="ECO:0000313" key="2">
    <source>
        <dbReference type="Proteomes" id="UP000198406"/>
    </source>
</evidence>
<sequence>MFDWEPPNDKDYINDWDKRLISLLNRMAKLGHFERLTITCCRSCDRRLTFVREKAEAIAEAFVAVIEGNKKLAYLDLSGFTYKRVPSRRCDLRTFSWSSQLEKLFKAMEEHEQLETFVLKDYPVTADPDYSWLKRLLWRNRNITVLDSLGKRCTDGNIIDKLYSCNQIRNDLAPEIPGTGLVIPSSPGP</sequence>
<protein>
    <submittedName>
        <fullName evidence="1">Uncharacterized protein</fullName>
    </submittedName>
</protein>
<dbReference type="EMBL" id="BDSP01000025">
    <property type="protein sequence ID" value="GAX10827.1"/>
    <property type="molecule type" value="Genomic_DNA"/>
</dbReference>
<dbReference type="InParanoid" id="A0A1Z5JA17"/>
<keyword evidence="2" id="KW-1185">Reference proteome</keyword>
<name>A0A1Z5JA17_FISSO</name>
<comment type="caution">
    <text evidence="1">The sequence shown here is derived from an EMBL/GenBank/DDBJ whole genome shotgun (WGS) entry which is preliminary data.</text>
</comment>
<reference evidence="1 2" key="1">
    <citation type="journal article" date="2015" name="Plant Cell">
        <title>Oil accumulation by the oleaginous diatom Fistulifera solaris as revealed by the genome and transcriptome.</title>
        <authorList>
            <person name="Tanaka T."/>
            <person name="Maeda Y."/>
            <person name="Veluchamy A."/>
            <person name="Tanaka M."/>
            <person name="Abida H."/>
            <person name="Marechal E."/>
            <person name="Bowler C."/>
            <person name="Muto M."/>
            <person name="Sunaga Y."/>
            <person name="Tanaka M."/>
            <person name="Yoshino T."/>
            <person name="Taniguchi T."/>
            <person name="Fukuda Y."/>
            <person name="Nemoto M."/>
            <person name="Matsumoto M."/>
            <person name="Wong P.S."/>
            <person name="Aburatani S."/>
            <person name="Fujibuchi W."/>
        </authorList>
    </citation>
    <scope>NUCLEOTIDE SEQUENCE [LARGE SCALE GENOMIC DNA]</scope>
    <source>
        <strain evidence="1 2">JPCC DA0580</strain>
    </source>
</reference>
<gene>
    <name evidence="1" type="ORF">FisN_1Hu369</name>
</gene>
<organism evidence="1 2">
    <name type="scientific">Fistulifera solaris</name>
    <name type="common">Oleaginous diatom</name>
    <dbReference type="NCBI Taxonomy" id="1519565"/>
    <lineage>
        <taxon>Eukaryota</taxon>
        <taxon>Sar</taxon>
        <taxon>Stramenopiles</taxon>
        <taxon>Ochrophyta</taxon>
        <taxon>Bacillariophyta</taxon>
        <taxon>Bacillariophyceae</taxon>
        <taxon>Bacillariophycidae</taxon>
        <taxon>Naviculales</taxon>
        <taxon>Naviculaceae</taxon>
        <taxon>Fistulifera</taxon>
    </lineage>
</organism>
<accession>A0A1Z5JA17</accession>